<dbReference type="InterPro" id="IPR049326">
    <property type="entry name" value="Rhodopsin_dom_fungi"/>
</dbReference>
<evidence type="ECO:0000256" key="1">
    <source>
        <dbReference type="ARBA" id="ARBA00004141"/>
    </source>
</evidence>
<proteinExistence type="inferred from homology"/>
<dbReference type="Pfam" id="PF20684">
    <property type="entry name" value="Fung_rhodopsin"/>
    <property type="match status" value="1"/>
</dbReference>
<evidence type="ECO:0000256" key="7">
    <source>
        <dbReference type="SAM" id="Phobius"/>
    </source>
</evidence>
<feature type="compositionally biased region" description="Basic and acidic residues" evidence="6">
    <location>
        <begin position="282"/>
        <end position="292"/>
    </location>
</feature>
<keyword evidence="2 7" id="KW-0812">Transmembrane</keyword>
<dbReference type="PANTHER" id="PTHR33048">
    <property type="entry name" value="PTH11-LIKE INTEGRAL MEMBRANE PROTEIN (AFU_ORTHOLOGUE AFUA_5G11245)"/>
    <property type="match status" value="1"/>
</dbReference>
<evidence type="ECO:0000256" key="2">
    <source>
        <dbReference type="ARBA" id="ARBA00022692"/>
    </source>
</evidence>
<comment type="similarity">
    <text evidence="5">Belongs to the SAT4 family.</text>
</comment>
<evidence type="ECO:0000256" key="6">
    <source>
        <dbReference type="SAM" id="MobiDB-lite"/>
    </source>
</evidence>
<evidence type="ECO:0000256" key="4">
    <source>
        <dbReference type="ARBA" id="ARBA00023136"/>
    </source>
</evidence>
<sequence>MDKVYYMKYVLSGMMLPTDLPRLFEAIKVYLHGSLAVLLMFYIGLWTIKINFLIFFKQLGYQITYYRVYWWGITIFTVIAGAACIGDIQYDCLAVTVQESMAKCAGPAAIKYQDITLKVNCALDVLTDVLIMSLPISILWNVRISFTRKVQLAGLFSLVVVTMVISIVRVAVVSSKNNLSTSNQVENTWLYLWHFVESAVALLVACLASFRTLFTAKSRREEDAHYRDEEAQRNCGVQKKHAWARAKHLQDSLFKSTKNDTVITKVTSVGEESMEYPLRETKQHSIDSRATDETPSQCMPTLNSHGLLVDMNNVGTSHSVI</sequence>
<feature type="compositionally biased region" description="Polar residues" evidence="6">
    <location>
        <begin position="293"/>
        <end position="304"/>
    </location>
</feature>
<name>A0A9W8YGH6_9PLEO</name>
<dbReference type="EMBL" id="JAPEUY010000003">
    <property type="protein sequence ID" value="KAJ4374837.1"/>
    <property type="molecule type" value="Genomic_DNA"/>
</dbReference>
<keyword evidence="10" id="KW-1185">Reference proteome</keyword>
<evidence type="ECO:0000313" key="10">
    <source>
        <dbReference type="Proteomes" id="UP001140560"/>
    </source>
</evidence>
<comment type="caution">
    <text evidence="9">The sequence shown here is derived from an EMBL/GenBank/DDBJ whole genome shotgun (WGS) entry which is preliminary data.</text>
</comment>
<keyword evidence="4 7" id="KW-0472">Membrane</keyword>
<dbReference type="GO" id="GO:0016020">
    <property type="term" value="C:membrane"/>
    <property type="evidence" value="ECO:0007669"/>
    <property type="project" value="UniProtKB-SubCell"/>
</dbReference>
<gene>
    <name evidence="9" type="ORF">N0V83_001915</name>
</gene>
<feature type="transmembrane region" description="Helical" evidence="7">
    <location>
        <begin position="152"/>
        <end position="171"/>
    </location>
</feature>
<dbReference type="AlphaFoldDB" id="A0A9W8YGH6"/>
<evidence type="ECO:0000313" key="9">
    <source>
        <dbReference type="EMBL" id="KAJ4374837.1"/>
    </source>
</evidence>
<dbReference type="OrthoDB" id="444631at2759"/>
<keyword evidence="3 7" id="KW-1133">Transmembrane helix</keyword>
<protein>
    <recommendedName>
        <fullName evidence="8">Rhodopsin domain-containing protein</fullName>
    </recommendedName>
</protein>
<dbReference type="Proteomes" id="UP001140560">
    <property type="component" value="Unassembled WGS sequence"/>
</dbReference>
<accession>A0A9W8YGH6</accession>
<comment type="subcellular location">
    <subcellularLocation>
        <location evidence="1">Membrane</location>
        <topology evidence="1">Multi-pass membrane protein</topology>
    </subcellularLocation>
</comment>
<feature type="domain" description="Rhodopsin" evidence="8">
    <location>
        <begin position="39"/>
        <end position="215"/>
    </location>
</feature>
<dbReference type="PANTHER" id="PTHR33048:SF47">
    <property type="entry name" value="INTEGRAL MEMBRANE PROTEIN-RELATED"/>
    <property type="match status" value="1"/>
</dbReference>
<evidence type="ECO:0000256" key="3">
    <source>
        <dbReference type="ARBA" id="ARBA00022989"/>
    </source>
</evidence>
<dbReference type="InterPro" id="IPR052337">
    <property type="entry name" value="SAT4-like"/>
</dbReference>
<feature type="transmembrane region" description="Helical" evidence="7">
    <location>
        <begin position="68"/>
        <end position="90"/>
    </location>
</feature>
<feature type="transmembrane region" description="Helical" evidence="7">
    <location>
        <begin position="191"/>
        <end position="210"/>
    </location>
</feature>
<evidence type="ECO:0000256" key="5">
    <source>
        <dbReference type="ARBA" id="ARBA00038359"/>
    </source>
</evidence>
<organism evidence="9 10">
    <name type="scientific">Neocucurbitaria cava</name>
    <dbReference type="NCBI Taxonomy" id="798079"/>
    <lineage>
        <taxon>Eukaryota</taxon>
        <taxon>Fungi</taxon>
        <taxon>Dikarya</taxon>
        <taxon>Ascomycota</taxon>
        <taxon>Pezizomycotina</taxon>
        <taxon>Dothideomycetes</taxon>
        <taxon>Pleosporomycetidae</taxon>
        <taxon>Pleosporales</taxon>
        <taxon>Pleosporineae</taxon>
        <taxon>Cucurbitariaceae</taxon>
        <taxon>Neocucurbitaria</taxon>
    </lineage>
</organism>
<reference evidence="9" key="1">
    <citation type="submission" date="2022-10" db="EMBL/GenBank/DDBJ databases">
        <title>Tapping the CABI collections for fungal endophytes: first genome assemblies for Collariella, Neodidymelliopsis, Ascochyta clinopodiicola, Didymella pomorum, Didymosphaeria variabile, Neocosmospora piperis and Neocucurbitaria cava.</title>
        <authorList>
            <person name="Hill R."/>
        </authorList>
    </citation>
    <scope>NUCLEOTIDE SEQUENCE</scope>
    <source>
        <strain evidence="9">IMI 356814</strain>
    </source>
</reference>
<feature type="transmembrane region" description="Helical" evidence="7">
    <location>
        <begin position="29"/>
        <end position="56"/>
    </location>
</feature>
<evidence type="ECO:0000259" key="8">
    <source>
        <dbReference type="Pfam" id="PF20684"/>
    </source>
</evidence>
<feature type="transmembrane region" description="Helical" evidence="7">
    <location>
        <begin position="122"/>
        <end position="140"/>
    </location>
</feature>
<feature type="region of interest" description="Disordered" evidence="6">
    <location>
        <begin position="282"/>
        <end position="304"/>
    </location>
</feature>